<keyword evidence="2 4" id="KW-0238">DNA-binding</keyword>
<dbReference type="EMBL" id="JABBGM010000003">
    <property type="protein sequence ID" value="NML93954.1"/>
    <property type="molecule type" value="Genomic_DNA"/>
</dbReference>
<evidence type="ECO:0000259" key="5">
    <source>
        <dbReference type="PROSITE" id="PS50977"/>
    </source>
</evidence>
<dbReference type="SUPFAM" id="SSF46689">
    <property type="entry name" value="Homeodomain-like"/>
    <property type="match status" value="1"/>
</dbReference>
<evidence type="ECO:0000256" key="4">
    <source>
        <dbReference type="PROSITE-ProRule" id="PRU00335"/>
    </source>
</evidence>
<dbReference type="Proteomes" id="UP000583556">
    <property type="component" value="Unassembled WGS sequence"/>
</dbReference>
<sequence>MSKESMVDGIGERTGAKTRRGQAMREILLSSAIKLIALQGYAATSTQAVLDDAGVSRGSLLHQFPTRDLLVAAAGEEAMVRMMGSVEAGLLRHGDLLRGLMDFPNILWRVQNDLPARALTEIQLASRWDPLLEEGLRRAMANVNSLTSAKVMTVAEQYGLSDLSGLLTEIYLLISATQGLAIGRDLIGDKVLTTASLALLKERFVSAVKARMPV</sequence>
<evidence type="ECO:0000256" key="1">
    <source>
        <dbReference type="ARBA" id="ARBA00023015"/>
    </source>
</evidence>
<proteinExistence type="predicted"/>
<keyword evidence="1" id="KW-0805">Transcription regulation</keyword>
<reference evidence="6 7" key="1">
    <citation type="submission" date="2020-04" db="EMBL/GenBank/DDBJ databases">
        <title>Novosphingobium sp. TW-4 isolated from soil.</title>
        <authorList>
            <person name="Dahal R.H."/>
            <person name="Chaudhary D.K."/>
        </authorList>
    </citation>
    <scope>NUCLEOTIDE SEQUENCE [LARGE SCALE GENOMIC DNA]</scope>
    <source>
        <strain evidence="6 7">TW-4</strain>
    </source>
</reference>
<evidence type="ECO:0000256" key="2">
    <source>
        <dbReference type="ARBA" id="ARBA00023125"/>
    </source>
</evidence>
<accession>A0A7Y0GAI0</accession>
<dbReference type="GO" id="GO:0003700">
    <property type="term" value="F:DNA-binding transcription factor activity"/>
    <property type="evidence" value="ECO:0007669"/>
    <property type="project" value="TreeGrafter"/>
</dbReference>
<dbReference type="InterPro" id="IPR001647">
    <property type="entry name" value="HTH_TetR"/>
</dbReference>
<dbReference type="PANTHER" id="PTHR30055">
    <property type="entry name" value="HTH-TYPE TRANSCRIPTIONAL REGULATOR RUTR"/>
    <property type="match status" value="1"/>
</dbReference>
<evidence type="ECO:0000313" key="7">
    <source>
        <dbReference type="Proteomes" id="UP000583556"/>
    </source>
</evidence>
<dbReference type="GO" id="GO:0000976">
    <property type="term" value="F:transcription cis-regulatory region binding"/>
    <property type="evidence" value="ECO:0007669"/>
    <property type="project" value="TreeGrafter"/>
</dbReference>
<dbReference type="Pfam" id="PF00440">
    <property type="entry name" value="TetR_N"/>
    <property type="match status" value="1"/>
</dbReference>
<dbReference type="AlphaFoldDB" id="A0A7Y0GAI0"/>
<dbReference type="PROSITE" id="PS50977">
    <property type="entry name" value="HTH_TETR_2"/>
    <property type="match status" value="1"/>
</dbReference>
<keyword evidence="3" id="KW-0804">Transcription</keyword>
<feature type="domain" description="HTH tetR-type" evidence="5">
    <location>
        <begin position="22"/>
        <end position="82"/>
    </location>
</feature>
<evidence type="ECO:0000256" key="3">
    <source>
        <dbReference type="ARBA" id="ARBA00023163"/>
    </source>
</evidence>
<dbReference type="InterPro" id="IPR050109">
    <property type="entry name" value="HTH-type_TetR-like_transc_reg"/>
</dbReference>
<feature type="DNA-binding region" description="H-T-H motif" evidence="4">
    <location>
        <begin position="45"/>
        <end position="64"/>
    </location>
</feature>
<organism evidence="6 7">
    <name type="scientific">Novosphingobium olei</name>
    <dbReference type="NCBI Taxonomy" id="2728851"/>
    <lineage>
        <taxon>Bacteria</taxon>
        <taxon>Pseudomonadati</taxon>
        <taxon>Pseudomonadota</taxon>
        <taxon>Alphaproteobacteria</taxon>
        <taxon>Sphingomonadales</taxon>
        <taxon>Sphingomonadaceae</taxon>
        <taxon>Novosphingobium</taxon>
    </lineage>
</organism>
<comment type="caution">
    <text evidence="6">The sequence shown here is derived from an EMBL/GenBank/DDBJ whole genome shotgun (WGS) entry which is preliminary data.</text>
</comment>
<protein>
    <submittedName>
        <fullName evidence="6">TetR/AcrR family transcriptional regulator</fullName>
    </submittedName>
</protein>
<dbReference type="PANTHER" id="PTHR30055:SF234">
    <property type="entry name" value="HTH-TYPE TRANSCRIPTIONAL REGULATOR BETI"/>
    <property type="match status" value="1"/>
</dbReference>
<name>A0A7Y0GAI0_9SPHN</name>
<keyword evidence="7" id="KW-1185">Reference proteome</keyword>
<dbReference type="Gene3D" id="1.10.357.10">
    <property type="entry name" value="Tetracycline Repressor, domain 2"/>
    <property type="match status" value="1"/>
</dbReference>
<gene>
    <name evidence="6" type="ORF">HHL27_09770</name>
</gene>
<evidence type="ECO:0000313" key="6">
    <source>
        <dbReference type="EMBL" id="NML93954.1"/>
    </source>
</evidence>
<dbReference type="InterPro" id="IPR009057">
    <property type="entry name" value="Homeodomain-like_sf"/>
</dbReference>
<dbReference type="PRINTS" id="PR00455">
    <property type="entry name" value="HTHTETR"/>
</dbReference>